<evidence type="ECO:0000256" key="6">
    <source>
        <dbReference type="SAM" id="Phobius"/>
    </source>
</evidence>
<dbReference type="Pfam" id="PF01679">
    <property type="entry name" value="Pmp3"/>
    <property type="match status" value="1"/>
</dbReference>
<proteinExistence type="inferred from homology"/>
<protein>
    <submittedName>
        <fullName evidence="7">Similar to Saccharomyces cerevisiae YDR276C PMP3 Small plasma membrane protein related to a family of plant polypeptides that are overexpressed under high salt concentration or low temperature</fullName>
    </submittedName>
</protein>
<keyword evidence="5 6" id="KW-0472">Membrane</keyword>
<keyword evidence="3 6" id="KW-0812">Transmembrane</keyword>
<keyword evidence="4 6" id="KW-1133">Transmembrane helix</keyword>
<dbReference type="GO" id="GO:0016020">
    <property type="term" value="C:membrane"/>
    <property type="evidence" value="ECO:0007669"/>
    <property type="project" value="UniProtKB-SubCell"/>
</dbReference>
<evidence type="ECO:0000256" key="2">
    <source>
        <dbReference type="ARBA" id="ARBA00009530"/>
    </source>
</evidence>
<sequence>MEASKIINIILALFLPPVSVFLCRGWGTECIISIVLTICGWVPGMLYALYIILQDD</sequence>
<organism evidence="7 8">
    <name type="scientific">Maudiozyma saulgeensis</name>
    <dbReference type="NCBI Taxonomy" id="1789683"/>
    <lineage>
        <taxon>Eukaryota</taxon>
        <taxon>Fungi</taxon>
        <taxon>Dikarya</taxon>
        <taxon>Ascomycota</taxon>
        <taxon>Saccharomycotina</taxon>
        <taxon>Saccharomycetes</taxon>
        <taxon>Saccharomycetales</taxon>
        <taxon>Saccharomycetaceae</taxon>
        <taxon>Maudiozyma</taxon>
    </lineage>
</organism>
<gene>
    <name evidence="7" type="ORF">KASA_0Q02453G</name>
</gene>
<evidence type="ECO:0000256" key="5">
    <source>
        <dbReference type="ARBA" id="ARBA00023136"/>
    </source>
</evidence>
<evidence type="ECO:0000313" key="7">
    <source>
        <dbReference type="EMBL" id="SMN17874.1"/>
    </source>
</evidence>
<dbReference type="STRING" id="1789683.A0A1X7QXF4"/>
<dbReference type="EMBL" id="FXLY01000002">
    <property type="protein sequence ID" value="SMN17874.1"/>
    <property type="molecule type" value="Genomic_DNA"/>
</dbReference>
<dbReference type="PANTHER" id="PTHR21659">
    <property type="entry name" value="HYDROPHOBIC PROTEIN RCI2 LOW TEMPERATURE AND SALT RESPONSIVE PROTEIN LTI6 -RELATED"/>
    <property type="match status" value="1"/>
</dbReference>
<comment type="subcellular location">
    <subcellularLocation>
        <location evidence="1">Membrane</location>
    </subcellularLocation>
</comment>
<dbReference type="InterPro" id="IPR000612">
    <property type="entry name" value="PMP3"/>
</dbReference>
<name>A0A1X7QXF4_9SACH</name>
<dbReference type="Proteomes" id="UP000196158">
    <property type="component" value="Unassembled WGS sequence"/>
</dbReference>
<dbReference type="OrthoDB" id="2802411at2759"/>
<evidence type="ECO:0000256" key="3">
    <source>
        <dbReference type="ARBA" id="ARBA00022692"/>
    </source>
</evidence>
<feature type="transmembrane region" description="Helical" evidence="6">
    <location>
        <begin position="30"/>
        <end position="53"/>
    </location>
</feature>
<reference evidence="7 8" key="1">
    <citation type="submission" date="2017-04" db="EMBL/GenBank/DDBJ databases">
        <authorList>
            <person name="Afonso C.L."/>
            <person name="Miller P.J."/>
            <person name="Scott M.A."/>
            <person name="Spackman E."/>
            <person name="Goraichik I."/>
            <person name="Dimitrov K.M."/>
            <person name="Suarez D.L."/>
            <person name="Swayne D.E."/>
        </authorList>
    </citation>
    <scope>NUCLEOTIDE SEQUENCE [LARGE SCALE GENOMIC DNA]</scope>
</reference>
<evidence type="ECO:0000256" key="1">
    <source>
        <dbReference type="ARBA" id="ARBA00004370"/>
    </source>
</evidence>
<accession>A0A1X7QXF4</accession>
<feature type="transmembrane region" description="Helical" evidence="6">
    <location>
        <begin position="6"/>
        <end position="23"/>
    </location>
</feature>
<evidence type="ECO:0000313" key="8">
    <source>
        <dbReference type="Proteomes" id="UP000196158"/>
    </source>
</evidence>
<dbReference type="AlphaFoldDB" id="A0A1X7QXF4"/>
<comment type="similarity">
    <text evidence="2">Belongs to the UPF0057 (PMP3) family.</text>
</comment>
<keyword evidence="8" id="KW-1185">Reference proteome</keyword>
<evidence type="ECO:0000256" key="4">
    <source>
        <dbReference type="ARBA" id="ARBA00022989"/>
    </source>
</evidence>
<dbReference type="PANTHER" id="PTHR21659:SF42">
    <property type="entry name" value="UPF0057 MEMBRANE PROTEIN ZK632.10-RELATED"/>
    <property type="match status" value="1"/>
</dbReference>